<reference evidence="3 4" key="1">
    <citation type="submission" date="2019-01" db="EMBL/GenBank/DDBJ databases">
        <title>Complete genome sequence of Bifidobacterium gallinarum CACC 514.</title>
        <authorList>
            <person name="Jung M."/>
        </authorList>
    </citation>
    <scope>NUCLEOTIDE SEQUENCE [LARGE SCALE GENOMIC DNA]</scope>
    <source>
        <strain evidence="3 4">CACC 514</strain>
    </source>
</reference>
<protein>
    <submittedName>
        <fullName evidence="3">ATP-binding protein</fullName>
    </submittedName>
</protein>
<evidence type="ECO:0000313" key="3">
    <source>
        <dbReference type="EMBL" id="QAY33402.1"/>
    </source>
</evidence>
<proteinExistence type="predicted"/>
<dbReference type="InterPro" id="IPR041682">
    <property type="entry name" value="AAA_14"/>
</dbReference>
<feature type="domain" description="DUF4143" evidence="2">
    <location>
        <begin position="202"/>
        <end position="340"/>
    </location>
</feature>
<accession>A0A4V0YB88</accession>
<keyword evidence="3" id="KW-0067">ATP-binding</keyword>
<dbReference type="AlphaFoldDB" id="A0A4V0YB88"/>
<dbReference type="SUPFAM" id="SSF52540">
    <property type="entry name" value="P-loop containing nucleoside triphosphate hydrolases"/>
    <property type="match status" value="1"/>
</dbReference>
<dbReference type="RefSeq" id="WP_129237887.1">
    <property type="nucleotide sequence ID" value="NZ_CP035464.1"/>
</dbReference>
<dbReference type="EMBL" id="CP035464">
    <property type="protein sequence ID" value="QAY33402.1"/>
    <property type="molecule type" value="Genomic_DNA"/>
</dbReference>
<dbReference type="PANTHER" id="PTHR33295">
    <property type="entry name" value="ATPASE"/>
    <property type="match status" value="1"/>
</dbReference>
<evidence type="ECO:0000259" key="2">
    <source>
        <dbReference type="Pfam" id="PF13635"/>
    </source>
</evidence>
<evidence type="ECO:0000259" key="1">
    <source>
        <dbReference type="Pfam" id="PF13173"/>
    </source>
</evidence>
<feature type="domain" description="AAA" evidence="1">
    <location>
        <begin position="21"/>
        <end position="150"/>
    </location>
</feature>
<dbReference type="GO" id="GO:0005524">
    <property type="term" value="F:ATP binding"/>
    <property type="evidence" value="ECO:0007669"/>
    <property type="project" value="UniProtKB-KW"/>
</dbReference>
<dbReference type="KEGG" id="bgx:ESN35_08295"/>
<organism evidence="3 4">
    <name type="scientific">Bifidobacterium pullorum subsp. gallinarum</name>
    <dbReference type="NCBI Taxonomy" id="78344"/>
    <lineage>
        <taxon>Bacteria</taxon>
        <taxon>Bacillati</taxon>
        <taxon>Actinomycetota</taxon>
        <taxon>Actinomycetes</taxon>
        <taxon>Bifidobacteriales</taxon>
        <taxon>Bifidobacteriaceae</taxon>
        <taxon>Bifidobacterium</taxon>
    </lineage>
</organism>
<sequence>MIVERPTYIQQIAPFIGKHVIKVLTGVRRSGKSTLLDLIKPVLISHGADENNILHLRFESERYANIRTDDDLVDYVASHVDTTRPVTLLLDEIQEVDHWEKALRSFMVDYDADMYITGSNAYVLSSDLATFITGRYVTINVFPLSFKEFLVALRDNEPQADPHVAFRRYVEQGGFPFQTELEFDQSSSLKYLEDLFSTILLKDVVKRNNIRDVDLLERIVRYAICEEGHLITPKSIADYLKSERRSTSQETVANYLNAAEQAYLIYRAPRQDLIGKRILQFNEKYYVVDQGLRQAIGMNNTAGIDQVLEGIVYMELRRRGYHVAVGKVGQKEVDFIATKDTTTEYYQVTYLCSDDATREREFSSLEAIDDNYPKTVLSLDAFPYSRNGVLGKNIVDWLLDD</sequence>
<name>A0A4V0YB88_9BIFI</name>
<dbReference type="Pfam" id="PF13173">
    <property type="entry name" value="AAA_14"/>
    <property type="match status" value="1"/>
</dbReference>
<dbReference type="PANTHER" id="PTHR33295:SF20">
    <property type="entry name" value="ATPASE"/>
    <property type="match status" value="1"/>
</dbReference>
<dbReference type="Pfam" id="PF13635">
    <property type="entry name" value="DUF4143"/>
    <property type="match status" value="1"/>
</dbReference>
<evidence type="ECO:0000313" key="4">
    <source>
        <dbReference type="Proteomes" id="UP000293589"/>
    </source>
</evidence>
<keyword evidence="3" id="KW-0547">Nucleotide-binding</keyword>
<dbReference type="InterPro" id="IPR025420">
    <property type="entry name" value="DUF4143"/>
</dbReference>
<gene>
    <name evidence="3" type="ORF">ESN35_08295</name>
</gene>
<dbReference type="Proteomes" id="UP000293589">
    <property type="component" value="Chromosome"/>
</dbReference>
<dbReference type="InterPro" id="IPR027417">
    <property type="entry name" value="P-loop_NTPase"/>
</dbReference>